<feature type="binding site" evidence="9">
    <location>
        <position position="70"/>
    </location>
    <ligand>
        <name>ATP</name>
        <dbReference type="ChEBI" id="CHEBI:30616"/>
    </ligand>
</feature>
<comment type="subunit">
    <text evidence="9">Homohexamer. Forms an RuvA(8)-RuvB(12)-Holliday junction (HJ) complex. HJ DNA is sandwiched between 2 RuvA tetramers; dsDNA enters through RuvA and exits via RuvB. An RuvB hexamer assembles on each DNA strand where it exits the tetramer. Each RuvB hexamer is contacted by two RuvA subunits (via domain III) on 2 adjacent RuvB subunits; this complex drives branch migration. In the full resolvosome a probable DNA-RuvA(4)-RuvB(12)-RuvC(2) complex forms which resolves the HJ.</text>
</comment>
<dbReference type="InterPro" id="IPR008823">
    <property type="entry name" value="RuvB_wg_C"/>
</dbReference>
<dbReference type="EC" id="3.6.4.-" evidence="9"/>
<comment type="domain">
    <text evidence="9">Has 3 domains, the large (RuvB-L) and small ATPase (RuvB-S) domains and the C-terminal head (RuvB-H) domain. The head domain binds DNA, while the ATPase domains jointly bind ATP, ADP or are empty depending on the state of the subunit in the translocation cycle. During a single DNA translocation step the structure of each domain remains the same, but their relative positions change.</text>
</comment>
<evidence type="ECO:0000313" key="12">
    <source>
        <dbReference type="EMBL" id="KXK26601.1"/>
    </source>
</evidence>
<keyword evidence="8 9" id="KW-0234">DNA repair</keyword>
<dbReference type="Gene3D" id="1.10.10.10">
    <property type="entry name" value="Winged helix-like DNA-binding domain superfamily/Winged helix DNA-binding domain"/>
    <property type="match status" value="1"/>
</dbReference>
<dbReference type="Pfam" id="PF05491">
    <property type="entry name" value="WHD_RuvB"/>
    <property type="match status" value="1"/>
</dbReference>
<dbReference type="SMART" id="SM00382">
    <property type="entry name" value="AAA"/>
    <property type="match status" value="1"/>
</dbReference>
<feature type="domain" description="AAA+ ATPase" evidence="11">
    <location>
        <begin position="56"/>
        <end position="187"/>
    </location>
</feature>
<dbReference type="InterPro" id="IPR003593">
    <property type="entry name" value="AAA+_ATPase"/>
</dbReference>
<dbReference type="HAMAP" id="MF_00016">
    <property type="entry name" value="DNA_HJ_migration_RuvB"/>
    <property type="match status" value="1"/>
</dbReference>
<feature type="region of interest" description="Head domain (RuvB-H)" evidence="9">
    <location>
        <begin position="261"/>
        <end position="338"/>
    </location>
</feature>
<dbReference type="Pfam" id="PF17864">
    <property type="entry name" value="AAA_lid_4"/>
    <property type="match status" value="1"/>
</dbReference>
<protein>
    <recommendedName>
        <fullName evidence="9">Holliday junction branch migration complex subunit RuvB</fullName>
        <ecNumber evidence="9">3.6.4.-</ecNumber>
    </recommendedName>
</protein>
<evidence type="ECO:0000256" key="3">
    <source>
        <dbReference type="ARBA" id="ARBA00022763"/>
    </source>
</evidence>
<keyword evidence="1 9" id="KW-0963">Cytoplasm</keyword>
<accession>A0A136LY76</accession>
<dbReference type="GO" id="GO:0048476">
    <property type="term" value="C:Holliday junction resolvase complex"/>
    <property type="evidence" value="ECO:0007669"/>
    <property type="project" value="UniProtKB-UniRule"/>
</dbReference>
<dbReference type="InterPro" id="IPR004605">
    <property type="entry name" value="DNA_helicase_Holl-junc_RuvB"/>
</dbReference>
<keyword evidence="2 9" id="KW-0547">Nucleotide-binding</keyword>
<dbReference type="AlphaFoldDB" id="A0A136LY76"/>
<evidence type="ECO:0000259" key="11">
    <source>
        <dbReference type="SMART" id="SM00382"/>
    </source>
</evidence>
<feature type="binding site" evidence="9">
    <location>
        <position position="71"/>
    </location>
    <ligand>
        <name>Mg(2+)</name>
        <dbReference type="ChEBI" id="CHEBI:18420"/>
    </ligand>
</feature>
<dbReference type="PANTHER" id="PTHR42848">
    <property type="match status" value="1"/>
</dbReference>
<dbReference type="SUPFAM" id="SSF46785">
    <property type="entry name" value="Winged helix' DNA-binding domain"/>
    <property type="match status" value="1"/>
</dbReference>
<sequence length="338" mass="37415">MAADRLTDPVRSEDEDDFNREEQTLRPKTFSEIVGREREKKTLQILIEAARRRGEALDHVLLHGPPGLGKTSIAHVIANEADVPLYITSGPAIERKGDLASILTNIEDKGILFIDEIHRLNRAVEEVLYSAMEDRAIDIVLGKGPAAKSIRLELNALTIIGATTRAGSLSAPLRDRFGLDLRLDYYSDTELLQLILQKARVLQVALEDGAAAEIARRARRTPRIAIRLLKRVRDFSQVEGTDGIITAAHADKAFRLLGVDGQGLDELDRRILGYAIEHFNGGPVGLQALAAGLSEDLTTLQDVYEPFLLQAGFIARTPRGRVVTEKGMRYYQNHDAQN</sequence>
<evidence type="ECO:0000256" key="10">
    <source>
        <dbReference type="SAM" id="MobiDB-lite"/>
    </source>
</evidence>
<keyword evidence="4 9" id="KW-0378">Hydrolase</keyword>
<comment type="function">
    <text evidence="9">The RuvA-RuvB-RuvC complex processes Holliday junction (HJ) DNA during genetic recombination and DNA repair, while the RuvA-RuvB complex plays an important role in the rescue of blocked DNA replication forks via replication fork reversal (RFR). RuvA specifically binds to HJ cruciform DNA, conferring on it an open structure. The RuvB hexamer acts as an ATP-dependent pump, pulling dsDNA into and through the RuvAB complex. RuvB forms 2 homohexamers on either side of HJ DNA bound by 1 or 2 RuvA tetramers; 4 subunits per hexamer contact DNA at a time. Coordinated motions by a converter formed by DNA-disengaged RuvB subunits stimulates ATP hydrolysis and nucleotide exchange. Immobilization of the converter enables RuvB to convert the ATP-contained energy into a lever motion, pulling 2 nucleotides of DNA out of the RuvA tetramer per ATP hydrolyzed, thus driving DNA branch migration. The RuvB motors rotate together with the DNA substrate, which together with the progressing nucleotide cycle form the mechanistic basis for DNA recombination by continuous HJ branch migration. Branch migration allows RuvC to scan DNA until it finds its consensus sequence, where it cleaves and resolves cruciform DNA.</text>
</comment>
<comment type="subcellular location">
    <subcellularLocation>
        <location evidence="9">Cytoplasm</location>
    </subcellularLocation>
</comment>
<dbReference type="InterPro" id="IPR008824">
    <property type="entry name" value="RuvB-like_N"/>
</dbReference>
<dbReference type="PATRIC" id="fig|1617426.3.peg.604"/>
<dbReference type="Gene3D" id="3.40.50.300">
    <property type="entry name" value="P-loop containing nucleotide triphosphate hydrolases"/>
    <property type="match status" value="1"/>
</dbReference>
<dbReference type="InterPro" id="IPR036390">
    <property type="entry name" value="WH_DNA-bd_sf"/>
</dbReference>
<dbReference type="NCBIfam" id="NF000868">
    <property type="entry name" value="PRK00080.1"/>
    <property type="match status" value="1"/>
</dbReference>
<feature type="binding site" evidence="9">
    <location>
        <position position="26"/>
    </location>
    <ligand>
        <name>ATP</name>
        <dbReference type="ChEBI" id="CHEBI:30616"/>
    </ligand>
</feature>
<evidence type="ECO:0000256" key="5">
    <source>
        <dbReference type="ARBA" id="ARBA00022840"/>
    </source>
</evidence>
<dbReference type="GO" id="GO:0006281">
    <property type="term" value="P:DNA repair"/>
    <property type="evidence" value="ECO:0007669"/>
    <property type="project" value="UniProtKB-UniRule"/>
</dbReference>
<dbReference type="GO" id="GO:0000400">
    <property type="term" value="F:four-way junction DNA binding"/>
    <property type="evidence" value="ECO:0007669"/>
    <property type="project" value="UniProtKB-UniRule"/>
</dbReference>
<dbReference type="GO" id="GO:0005524">
    <property type="term" value="F:ATP binding"/>
    <property type="evidence" value="ECO:0007669"/>
    <property type="project" value="UniProtKB-UniRule"/>
</dbReference>
<dbReference type="PANTHER" id="PTHR42848:SF1">
    <property type="entry name" value="HOLLIDAY JUNCTION BRANCH MIGRATION COMPLEX SUBUNIT RUVB"/>
    <property type="match status" value="1"/>
</dbReference>
<keyword evidence="12" id="KW-0347">Helicase</keyword>
<comment type="similarity">
    <text evidence="9">Belongs to the RuvB family.</text>
</comment>
<keyword evidence="7 9" id="KW-0233">DNA recombination</keyword>
<dbReference type="Gene3D" id="1.10.8.60">
    <property type="match status" value="1"/>
</dbReference>
<dbReference type="SUPFAM" id="SSF52540">
    <property type="entry name" value="P-loop containing nucleoside triphosphate hydrolases"/>
    <property type="match status" value="1"/>
</dbReference>
<dbReference type="CDD" id="cd00009">
    <property type="entry name" value="AAA"/>
    <property type="match status" value="1"/>
</dbReference>
<dbReference type="STRING" id="1617426.TR69_WS6001000607"/>
<dbReference type="GO" id="GO:0005737">
    <property type="term" value="C:cytoplasm"/>
    <property type="evidence" value="ECO:0007669"/>
    <property type="project" value="UniProtKB-SubCell"/>
</dbReference>
<evidence type="ECO:0000256" key="7">
    <source>
        <dbReference type="ARBA" id="ARBA00023172"/>
    </source>
</evidence>
<evidence type="ECO:0000256" key="8">
    <source>
        <dbReference type="ARBA" id="ARBA00023204"/>
    </source>
</evidence>
<feature type="binding site" evidence="9">
    <location>
        <position position="321"/>
    </location>
    <ligand>
        <name>DNA</name>
        <dbReference type="ChEBI" id="CHEBI:16991"/>
    </ligand>
</feature>
<dbReference type="Proteomes" id="UP000070457">
    <property type="component" value="Unassembled WGS sequence"/>
</dbReference>
<feature type="binding site" evidence="9">
    <location>
        <position position="316"/>
    </location>
    <ligand>
        <name>DNA</name>
        <dbReference type="ChEBI" id="CHEBI:16991"/>
    </ligand>
</feature>
<feature type="binding site" evidence="9">
    <location>
        <position position="223"/>
    </location>
    <ligand>
        <name>ATP</name>
        <dbReference type="ChEBI" id="CHEBI:30616"/>
    </ligand>
</feature>
<evidence type="ECO:0000256" key="9">
    <source>
        <dbReference type="HAMAP-Rule" id="MF_00016"/>
    </source>
</evidence>
<feature type="binding site" evidence="9">
    <location>
        <position position="25"/>
    </location>
    <ligand>
        <name>ATP</name>
        <dbReference type="ChEBI" id="CHEBI:30616"/>
    </ligand>
</feature>
<name>A0A136LY76_9BACT</name>
<comment type="caution">
    <text evidence="9">Lacks conserved residue(s) required for the propagation of feature annotation.</text>
</comment>
<comment type="catalytic activity">
    <reaction evidence="9">
        <text>ATP + H2O = ADP + phosphate + H(+)</text>
        <dbReference type="Rhea" id="RHEA:13065"/>
        <dbReference type="ChEBI" id="CHEBI:15377"/>
        <dbReference type="ChEBI" id="CHEBI:15378"/>
        <dbReference type="ChEBI" id="CHEBI:30616"/>
        <dbReference type="ChEBI" id="CHEBI:43474"/>
        <dbReference type="ChEBI" id="CHEBI:456216"/>
    </reaction>
</comment>
<dbReference type="GO" id="GO:0016887">
    <property type="term" value="F:ATP hydrolysis activity"/>
    <property type="evidence" value="ECO:0007669"/>
    <property type="project" value="RHEA"/>
</dbReference>
<evidence type="ECO:0000256" key="1">
    <source>
        <dbReference type="ARBA" id="ARBA00022490"/>
    </source>
</evidence>
<dbReference type="Pfam" id="PF05496">
    <property type="entry name" value="RuvB_N"/>
    <property type="match status" value="1"/>
</dbReference>
<evidence type="ECO:0000256" key="6">
    <source>
        <dbReference type="ARBA" id="ARBA00023125"/>
    </source>
</evidence>
<keyword evidence="3 9" id="KW-0227">DNA damage</keyword>
<gene>
    <name evidence="9 12" type="primary">ruvB</name>
    <name evidence="12" type="ORF">TR69_WS6001000607</name>
</gene>
<dbReference type="InterPro" id="IPR036388">
    <property type="entry name" value="WH-like_DNA-bd_sf"/>
</dbReference>
<comment type="caution">
    <text evidence="12">The sequence shown here is derived from an EMBL/GenBank/DDBJ whole genome shotgun (WGS) entry which is preliminary data.</text>
</comment>
<feature type="binding site" evidence="9">
    <location>
        <position position="67"/>
    </location>
    <ligand>
        <name>ATP</name>
        <dbReference type="ChEBI" id="CHEBI:30616"/>
    </ligand>
</feature>
<dbReference type="GO" id="GO:0006310">
    <property type="term" value="P:DNA recombination"/>
    <property type="evidence" value="ECO:0007669"/>
    <property type="project" value="UniProtKB-UniRule"/>
</dbReference>
<dbReference type="InterPro" id="IPR041445">
    <property type="entry name" value="AAA_lid_4"/>
</dbReference>
<proteinExistence type="inferred from homology"/>
<feature type="compositionally biased region" description="Basic and acidic residues" evidence="10">
    <location>
        <begin position="1"/>
        <end position="12"/>
    </location>
</feature>
<reference evidence="12 13" key="1">
    <citation type="submission" date="2015-02" db="EMBL/GenBank/DDBJ databases">
        <title>Improved understanding of the partial-nitritation anammox process through 23 genomes representing the majority of the microbial community.</title>
        <authorList>
            <person name="Speth D.R."/>
            <person name="In T Zandt M."/>
            <person name="Guerrero Cruz S."/>
            <person name="Jetten M.S."/>
            <person name="Dutilh B.E."/>
        </authorList>
    </citation>
    <scope>NUCLEOTIDE SEQUENCE [LARGE SCALE GENOMIC DNA]</scope>
    <source>
        <strain evidence="12">OLB20</strain>
    </source>
</reference>
<dbReference type="NCBIfam" id="TIGR00635">
    <property type="entry name" value="ruvB"/>
    <property type="match status" value="1"/>
</dbReference>
<organism evidence="12 13">
    <name type="scientific">candidate division WS6 bacterium OLB20</name>
    <dbReference type="NCBI Taxonomy" id="1617426"/>
    <lineage>
        <taxon>Bacteria</taxon>
        <taxon>Candidatus Dojkabacteria</taxon>
    </lineage>
</organism>
<feature type="binding site" evidence="9">
    <location>
        <position position="71"/>
    </location>
    <ligand>
        <name>ATP</name>
        <dbReference type="ChEBI" id="CHEBI:30616"/>
    </ligand>
</feature>
<keyword evidence="6 9" id="KW-0238">DNA-binding</keyword>
<evidence type="ECO:0000256" key="2">
    <source>
        <dbReference type="ARBA" id="ARBA00022741"/>
    </source>
</evidence>
<keyword evidence="5 9" id="KW-0067">ATP-binding</keyword>
<feature type="binding site" evidence="9">
    <location>
        <position position="72"/>
    </location>
    <ligand>
        <name>ATP</name>
        <dbReference type="ChEBI" id="CHEBI:30616"/>
    </ligand>
</feature>
<dbReference type="EMBL" id="JYNZ01000003">
    <property type="protein sequence ID" value="KXK26601.1"/>
    <property type="molecule type" value="Genomic_DNA"/>
</dbReference>
<dbReference type="InterPro" id="IPR027417">
    <property type="entry name" value="P-loop_NTPase"/>
</dbReference>
<feature type="binding site" evidence="9">
    <location>
        <position position="186"/>
    </location>
    <ligand>
        <name>ATP</name>
        <dbReference type="ChEBI" id="CHEBI:30616"/>
    </ligand>
</feature>
<evidence type="ECO:0000313" key="13">
    <source>
        <dbReference type="Proteomes" id="UP000070457"/>
    </source>
</evidence>
<dbReference type="GO" id="GO:0009378">
    <property type="term" value="F:four-way junction helicase activity"/>
    <property type="evidence" value="ECO:0007669"/>
    <property type="project" value="InterPro"/>
</dbReference>
<feature type="region of interest" description="Disordered" evidence="10">
    <location>
        <begin position="1"/>
        <end position="25"/>
    </location>
</feature>
<feature type="binding site" evidence="9">
    <location>
        <position position="176"/>
    </location>
    <ligand>
        <name>ATP</name>
        <dbReference type="ChEBI" id="CHEBI:30616"/>
    </ligand>
</feature>
<evidence type="ECO:0000256" key="4">
    <source>
        <dbReference type="ARBA" id="ARBA00022801"/>
    </source>
</evidence>